<protein>
    <submittedName>
        <fullName evidence="2">Alpha/beta hydrolase fold protein</fullName>
    </submittedName>
</protein>
<accession>R1GF35</accession>
<keyword evidence="2" id="KW-0378">Hydrolase</keyword>
<evidence type="ECO:0000313" key="3">
    <source>
        <dbReference type="Proteomes" id="UP000014139"/>
    </source>
</evidence>
<comment type="caution">
    <text evidence="2">The sequence shown here is derived from an EMBL/GenBank/DDBJ whole genome shotgun (WGS) entry which is preliminary data.</text>
</comment>
<dbReference type="GO" id="GO:0016787">
    <property type="term" value="F:hydrolase activity"/>
    <property type="evidence" value="ECO:0007669"/>
    <property type="project" value="UniProtKB-KW"/>
</dbReference>
<reference evidence="2 3" key="1">
    <citation type="submission" date="2013-02" db="EMBL/GenBank/DDBJ databases">
        <title>Draft genome sequence of Amycolatopsis vancoresmycina strain DSM 44592T.</title>
        <authorList>
            <person name="Kumar S."/>
            <person name="Kaur N."/>
            <person name="Kaur C."/>
            <person name="Raghava G.P.S."/>
            <person name="Mayilraj S."/>
        </authorList>
    </citation>
    <scope>NUCLEOTIDE SEQUENCE [LARGE SCALE GENOMIC DNA]</scope>
    <source>
        <strain evidence="2 3">DSM 44592</strain>
    </source>
</reference>
<dbReference type="eggNOG" id="COG2267">
    <property type="taxonomic scope" value="Bacteria"/>
</dbReference>
<evidence type="ECO:0000256" key="1">
    <source>
        <dbReference type="SAM" id="MobiDB-lite"/>
    </source>
</evidence>
<evidence type="ECO:0000313" key="2">
    <source>
        <dbReference type="EMBL" id="EOD69838.1"/>
    </source>
</evidence>
<name>R1GF35_9PSEU</name>
<dbReference type="PATRIC" id="fig|1292037.4.peg.798"/>
<sequence>MGKQAQAARDGGRTGHEDPHVGFHHDVPRALADEALGRERAHSSPAAMQQPWPPAAWPDVPTRFVLGSEDRSFPPAFLRAPAAGRLGSSRTKSPPGTASRPPSPTTPTRSRATGRTGQARLRA</sequence>
<feature type="compositionally biased region" description="Basic and acidic residues" evidence="1">
    <location>
        <begin position="10"/>
        <end position="42"/>
    </location>
</feature>
<organism evidence="2 3">
    <name type="scientific">Amycolatopsis vancoresmycina DSM 44592</name>
    <dbReference type="NCBI Taxonomy" id="1292037"/>
    <lineage>
        <taxon>Bacteria</taxon>
        <taxon>Bacillati</taxon>
        <taxon>Actinomycetota</taxon>
        <taxon>Actinomycetes</taxon>
        <taxon>Pseudonocardiales</taxon>
        <taxon>Pseudonocardiaceae</taxon>
        <taxon>Amycolatopsis</taxon>
    </lineage>
</organism>
<feature type="region of interest" description="Disordered" evidence="1">
    <location>
        <begin position="1"/>
        <end position="123"/>
    </location>
</feature>
<dbReference type="AlphaFoldDB" id="R1GF35"/>
<dbReference type="RefSeq" id="WP_003059275.1">
    <property type="nucleotide sequence ID" value="NZ_AOUO01000040.1"/>
</dbReference>
<dbReference type="Proteomes" id="UP000014139">
    <property type="component" value="Unassembled WGS sequence"/>
</dbReference>
<dbReference type="Gene3D" id="3.40.50.1820">
    <property type="entry name" value="alpha/beta hydrolase"/>
    <property type="match status" value="1"/>
</dbReference>
<dbReference type="EMBL" id="AOUO01000040">
    <property type="protein sequence ID" value="EOD69838.1"/>
    <property type="molecule type" value="Genomic_DNA"/>
</dbReference>
<feature type="compositionally biased region" description="Low complexity" evidence="1">
    <location>
        <begin position="93"/>
        <end position="117"/>
    </location>
</feature>
<gene>
    <name evidence="2" type="ORF">H480_04087</name>
</gene>
<keyword evidence="3" id="KW-1185">Reference proteome</keyword>
<dbReference type="InterPro" id="IPR029058">
    <property type="entry name" value="AB_hydrolase_fold"/>
</dbReference>
<proteinExistence type="predicted"/>